<proteinExistence type="inferred from homology"/>
<dbReference type="NCBIfam" id="TIGR00251">
    <property type="entry name" value="DUF167 family protein"/>
    <property type="match status" value="1"/>
</dbReference>
<dbReference type="SMART" id="SM01152">
    <property type="entry name" value="DUF167"/>
    <property type="match status" value="1"/>
</dbReference>
<protein>
    <recommendedName>
        <fullName evidence="2">UPF0235 protein C7443_10499</fullName>
    </recommendedName>
</protein>
<evidence type="ECO:0000313" key="4">
    <source>
        <dbReference type="EMBL" id="PWV62304.1"/>
    </source>
</evidence>
<accession>A0A317MWF2</accession>
<feature type="region of interest" description="Disordered" evidence="3">
    <location>
        <begin position="86"/>
        <end position="105"/>
    </location>
</feature>
<dbReference type="Pfam" id="PF02594">
    <property type="entry name" value="DUF167"/>
    <property type="match status" value="1"/>
</dbReference>
<dbReference type="SUPFAM" id="SSF69786">
    <property type="entry name" value="YggU-like"/>
    <property type="match status" value="1"/>
</dbReference>
<dbReference type="EMBL" id="QGTJ01000004">
    <property type="protein sequence ID" value="PWV62304.1"/>
    <property type="molecule type" value="Genomic_DNA"/>
</dbReference>
<name>A0A317MWF2_9GAMM</name>
<evidence type="ECO:0000256" key="3">
    <source>
        <dbReference type="SAM" id="MobiDB-lite"/>
    </source>
</evidence>
<dbReference type="Proteomes" id="UP000246569">
    <property type="component" value="Unassembled WGS sequence"/>
</dbReference>
<dbReference type="GO" id="GO:0005737">
    <property type="term" value="C:cytoplasm"/>
    <property type="evidence" value="ECO:0007669"/>
    <property type="project" value="TreeGrafter"/>
</dbReference>
<gene>
    <name evidence="4" type="ORF">C7443_10499</name>
</gene>
<evidence type="ECO:0000256" key="2">
    <source>
        <dbReference type="HAMAP-Rule" id="MF_00634"/>
    </source>
</evidence>
<keyword evidence="5" id="KW-1185">Reference proteome</keyword>
<dbReference type="AlphaFoldDB" id="A0A317MWF2"/>
<dbReference type="PANTHER" id="PTHR13420:SF7">
    <property type="entry name" value="UPF0235 PROTEIN C15ORF40"/>
    <property type="match status" value="1"/>
</dbReference>
<comment type="caution">
    <text evidence="4">The sequence shown here is derived from an EMBL/GenBank/DDBJ whole genome shotgun (WGS) entry which is preliminary data.</text>
</comment>
<evidence type="ECO:0000256" key="1">
    <source>
        <dbReference type="ARBA" id="ARBA00010364"/>
    </source>
</evidence>
<comment type="similarity">
    <text evidence="1 2">Belongs to the UPF0235 family.</text>
</comment>
<sequence>MPMSAWYRWDGADLIVEVRVQPRAGRDAFGEVQDGRLRVRLGAPPVDGQANARLCALLGDAFGVPKSAVMLLAGDHSREKRLRIRAPRRLPDGVTADDSVNRTVN</sequence>
<reference evidence="4 5" key="1">
    <citation type="submission" date="2018-05" db="EMBL/GenBank/DDBJ databases">
        <title>Genomic Encyclopedia of Type Strains, Phase IV (KMG-IV): sequencing the most valuable type-strain genomes for metagenomic binning, comparative biology and taxonomic classification.</title>
        <authorList>
            <person name="Goeker M."/>
        </authorList>
    </citation>
    <scope>NUCLEOTIDE SEQUENCE [LARGE SCALE GENOMIC DNA]</scope>
    <source>
        <strain evidence="4 5">DSM 23606</strain>
    </source>
</reference>
<organism evidence="4 5">
    <name type="scientific">Plasticicumulans acidivorans</name>
    <dbReference type="NCBI Taxonomy" id="886464"/>
    <lineage>
        <taxon>Bacteria</taxon>
        <taxon>Pseudomonadati</taxon>
        <taxon>Pseudomonadota</taxon>
        <taxon>Gammaproteobacteria</taxon>
        <taxon>Candidatus Competibacteraceae</taxon>
        <taxon>Plasticicumulans</taxon>
    </lineage>
</organism>
<evidence type="ECO:0000313" key="5">
    <source>
        <dbReference type="Proteomes" id="UP000246569"/>
    </source>
</evidence>
<dbReference type="InterPro" id="IPR003746">
    <property type="entry name" value="DUF167"/>
</dbReference>
<dbReference type="Gene3D" id="3.30.1200.10">
    <property type="entry name" value="YggU-like"/>
    <property type="match status" value="1"/>
</dbReference>
<dbReference type="PANTHER" id="PTHR13420">
    <property type="entry name" value="UPF0235 PROTEIN C15ORF40"/>
    <property type="match status" value="1"/>
</dbReference>
<dbReference type="InterPro" id="IPR036591">
    <property type="entry name" value="YggU-like_sf"/>
</dbReference>
<dbReference type="HAMAP" id="MF_00634">
    <property type="entry name" value="UPF0235"/>
    <property type="match status" value="1"/>
</dbReference>